<organism evidence="1 2">
    <name type="scientific">Candidatus Blautia merdavium</name>
    <dbReference type="NCBI Taxonomy" id="2838494"/>
    <lineage>
        <taxon>Bacteria</taxon>
        <taxon>Bacillati</taxon>
        <taxon>Bacillota</taxon>
        <taxon>Clostridia</taxon>
        <taxon>Lachnospirales</taxon>
        <taxon>Lachnospiraceae</taxon>
        <taxon>Blautia</taxon>
    </lineage>
</organism>
<evidence type="ECO:0000313" key="1">
    <source>
        <dbReference type="EMBL" id="HJC64901.1"/>
    </source>
</evidence>
<proteinExistence type="predicted"/>
<gene>
    <name evidence="1" type="ORF">H9753_15005</name>
</gene>
<comment type="caution">
    <text evidence="1">The sequence shown here is derived from an EMBL/GenBank/DDBJ whole genome shotgun (WGS) entry which is preliminary data.</text>
</comment>
<dbReference type="EMBL" id="DWVZ01000215">
    <property type="protein sequence ID" value="HJC64901.1"/>
    <property type="molecule type" value="Genomic_DNA"/>
</dbReference>
<dbReference type="AlphaFoldDB" id="A0A9D2TDA6"/>
<reference evidence="1" key="1">
    <citation type="journal article" date="2021" name="PeerJ">
        <title>Extensive microbial diversity within the chicken gut microbiome revealed by metagenomics and culture.</title>
        <authorList>
            <person name="Gilroy R."/>
            <person name="Ravi A."/>
            <person name="Getino M."/>
            <person name="Pursley I."/>
            <person name="Horton D.L."/>
            <person name="Alikhan N.F."/>
            <person name="Baker D."/>
            <person name="Gharbi K."/>
            <person name="Hall N."/>
            <person name="Watson M."/>
            <person name="Adriaenssens E.M."/>
            <person name="Foster-Nyarko E."/>
            <person name="Jarju S."/>
            <person name="Secka A."/>
            <person name="Antonio M."/>
            <person name="Oren A."/>
            <person name="Chaudhuri R.R."/>
            <person name="La Ragione R."/>
            <person name="Hildebrand F."/>
            <person name="Pallen M.J."/>
        </authorList>
    </citation>
    <scope>NUCLEOTIDE SEQUENCE</scope>
    <source>
        <strain evidence="1">ChiBcec2-3848</strain>
    </source>
</reference>
<reference evidence="1" key="2">
    <citation type="submission" date="2021-04" db="EMBL/GenBank/DDBJ databases">
        <authorList>
            <person name="Gilroy R."/>
        </authorList>
    </citation>
    <scope>NUCLEOTIDE SEQUENCE</scope>
    <source>
        <strain evidence="1">ChiBcec2-3848</strain>
    </source>
</reference>
<protein>
    <submittedName>
        <fullName evidence="1">Uncharacterized protein</fullName>
    </submittedName>
</protein>
<dbReference type="Proteomes" id="UP000823886">
    <property type="component" value="Unassembled WGS sequence"/>
</dbReference>
<evidence type="ECO:0000313" key="2">
    <source>
        <dbReference type="Proteomes" id="UP000823886"/>
    </source>
</evidence>
<sequence length="94" mass="10509">MKKMEECRREAGAPRGKIELSCKKIGAPRGKTGASYRETEVPYKKSGILCRAAEKSVTERMETEEMKAIRIDTAEETELLAEGNTKKDKVKSSE</sequence>
<name>A0A9D2TDA6_9FIRM</name>
<accession>A0A9D2TDA6</accession>